<evidence type="ECO:0000256" key="1">
    <source>
        <dbReference type="SAM" id="MobiDB-lite"/>
    </source>
</evidence>
<protein>
    <submittedName>
        <fullName evidence="2">Uncharacterized protein</fullName>
    </submittedName>
</protein>
<name>W1PEV1_AMBTC</name>
<evidence type="ECO:0000313" key="3">
    <source>
        <dbReference type="Proteomes" id="UP000017836"/>
    </source>
</evidence>
<dbReference type="AlphaFoldDB" id="W1PEV1"/>
<reference evidence="3" key="1">
    <citation type="journal article" date="2013" name="Science">
        <title>The Amborella genome and the evolution of flowering plants.</title>
        <authorList>
            <consortium name="Amborella Genome Project"/>
        </authorList>
    </citation>
    <scope>NUCLEOTIDE SEQUENCE [LARGE SCALE GENOMIC DNA]</scope>
</reference>
<dbReference type="HOGENOM" id="CLU_2577094_0_0_1"/>
<gene>
    <name evidence="2" type="ORF">AMTR_s00152p00079240</name>
</gene>
<keyword evidence="3" id="KW-1185">Reference proteome</keyword>
<sequence length="81" mass="9053">MPGTVERREKEGVGSGFEGTNSVQEREGGEAEVEREEGIQEANGVILDYNRNLSPKEVRESTGSVSDYPFCADVHSWRFIF</sequence>
<dbReference type="EMBL" id="KI393323">
    <property type="protein sequence ID" value="ERN08502.1"/>
    <property type="molecule type" value="Genomic_DNA"/>
</dbReference>
<accession>W1PEV1</accession>
<dbReference type="Proteomes" id="UP000017836">
    <property type="component" value="Unassembled WGS sequence"/>
</dbReference>
<organism evidence="2 3">
    <name type="scientific">Amborella trichopoda</name>
    <dbReference type="NCBI Taxonomy" id="13333"/>
    <lineage>
        <taxon>Eukaryota</taxon>
        <taxon>Viridiplantae</taxon>
        <taxon>Streptophyta</taxon>
        <taxon>Embryophyta</taxon>
        <taxon>Tracheophyta</taxon>
        <taxon>Spermatophyta</taxon>
        <taxon>Magnoliopsida</taxon>
        <taxon>Amborellales</taxon>
        <taxon>Amborellaceae</taxon>
        <taxon>Amborella</taxon>
    </lineage>
</organism>
<dbReference type="Gramene" id="ERN08502">
    <property type="protein sequence ID" value="ERN08502"/>
    <property type="gene ID" value="AMTR_s00152p00079240"/>
</dbReference>
<feature type="compositionally biased region" description="Basic and acidic residues" evidence="1">
    <location>
        <begin position="1"/>
        <end position="12"/>
    </location>
</feature>
<proteinExistence type="predicted"/>
<feature type="region of interest" description="Disordered" evidence="1">
    <location>
        <begin position="1"/>
        <end position="41"/>
    </location>
</feature>
<evidence type="ECO:0000313" key="2">
    <source>
        <dbReference type="EMBL" id="ERN08502.1"/>
    </source>
</evidence>